<feature type="compositionally biased region" description="Polar residues" evidence="1">
    <location>
        <begin position="215"/>
        <end position="226"/>
    </location>
</feature>
<feature type="region of interest" description="Disordered" evidence="1">
    <location>
        <begin position="202"/>
        <end position="226"/>
    </location>
</feature>
<sequence length="485" mass="55348">MSESVVDAITSALPKLDEDRIKALVERLLLVVGVEDVSDLSYVKEDDIKDILTPLQCCRLIDAFQRRGSTLEPQPGVLSPLQSPSPISTISFPNLPQCPPNWITTFHVPWEKMAPTLQQAISTEKRAAHSDRLEMIRVIVDTIRMQCPNPTRAECSQIAKNIVAQYPKTFADVTDEEELLGSGYTSLLTQIKTRVEHVNRGNVLSRVRRPKRTSKNGGDNSQPKNTCSQVDSYGCINWQPHSLPEGETLDSLEVKRQMLVSLYRKEGPKGAESVRVDDLMDITYLQQRQFINSNPPPRLSDVMQEWPFLFQKRWIFSHFEKLTGIDILSRLTVALQNKGRRIINYFLHQKLKWSGEIRDLLNEMENDARTLENQDLMATSAVLLLMAFFKESMESLFILADVTATQADVEAQHVIPDTPRLIMLGKLLVRINPEGRHARQIVKCTARRGVSKRTKKEVQRKVTAINPHVHRFIRSLMEYDWKTSN</sequence>
<reference evidence="2 3" key="1">
    <citation type="submission" date="2023-09" db="EMBL/GenBank/DDBJ databases">
        <authorList>
            <person name="Wang M."/>
        </authorList>
    </citation>
    <scope>NUCLEOTIDE SEQUENCE [LARGE SCALE GENOMIC DNA]</scope>
    <source>
        <strain evidence="2">GT-2023</strain>
        <tissue evidence="2">Liver</tissue>
    </source>
</reference>
<evidence type="ECO:0000256" key="1">
    <source>
        <dbReference type="SAM" id="MobiDB-lite"/>
    </source>
</evidence>
<keyword evidence="3" id="KW-1185">Reference proteome</keyword>
<gene>
    <name evidence="2" type="ORF">QQF64_034075</name>
</gene>
<name>A0ABR3MVP8_9TELE</name>
<comment type="caution">
    <text evidence="2">The sequence shown here is derived from an EMBL/GenBank/DDBJ whole genome shotgun (WGS) entry which is preliminary data.</text>
</comment>
<evidence type="ECO:0000313" key="2">
    <source>
        <dbReference type="EMBL" id="KAL1268712.1"/>
    </source>
</evidence>
<organism evidence="2 3">
    <name type="scientific">Cirrhinus molitorella</name>
    <name type="common">mud carp</name>
    <dbReference type="NCBI Taxonomy" id="172907"/>
    <lineage>
        <taxon>Eukaryota</taxon>
        <taxon>Metazoa</taxon>
        <taxon>Chordata</taxon>
        <taxon>Craniata</taxon>
        <taxon>Vertebrata</taxon>
        <taxon>Euteleostomi</taxon>
        <taxon>Actinopterygii</taxon>
        <taxon>Neopterygii</taxon>
        <taxon>Teleostei</taxon>
        <taxon>Ostariophysi</taxon>
        <taxon>Cypriniformes</taxon>
        <taxon>Cyprinidae</taxon>
        <taxon>Labeoninae</taxon>
        <taxon>Labeonini</taxon>
        <taxon>Cirrhinus</taxon>
    </lineage>
</organism>
<proteinExistence type="predicted"/>
<protein>
    <submittedName>
        <fullName evidence="2">Uncharacterized protein</fullName>
    </submittedName>
</protein>
<evidence type="ECO:0000313" key="3">
    <source>
        <dbReference type="Proteomes" id="UP001558613"/>
    </source>
</evidence>
<dbReference type="PANTHER" id="PTHR31025">
    <property type="entry name" value="SI:CH211-196P9.1-RELATED"/>
    <property type="match status" value="1"/>
</dbReference>
<accession>A0ABR3MVP8</accession>
<dbReference type="PANTHER" id="PTHR31025:SF30">
    <property type="entry name" value="SI:DKEY-15H8.17"/>
    <property type="match status" value="1"/>
</dbReference>
<dbReference type="EMBL" id="JAYMGO010000009">
    <property type="protein sequence ID" value="KAL1268712.1"/>
    <property type="molecule type" value="Genomic_DNA"/>
</dbReference>
<dbReference type="Proteomes" id="UP001558613">
    <property type="component" value="Unassembled WGS sequence"/>
</dbReference>